<comment type="subcellular location">
    <subcellularLocation>
        <location evidence="5">Cytoplasm</location>
    </subcellularLocation>
</comment>
<dbReference type="NCBIfam" id="TIGR00152">
    <property type="entry name" value="dephospho-CoA kinase"/>
    <property type="match status" value="1"/>
</dbReference>
<gene>
    <name evidence="5" type="primary">coaE</name>
    <name evidence="8" type="ORF">BECKSD772E_GA0070983_104318</name>
    <name evidence="7" type="ORF">BECKSD772F_GA0070984_10433</name>
</gene>
<comment type="pathway">
    <text evidence="5">Cofactor biosynthesis; coenzyme A biosynthesis; CoA from (R)-pantothenate: step 5/5.</text>
</comment>
<sequence>MTGSPFTIALTGGIASGKSTVTRILAEQGASIIDADEVARELVGPGQPALAEIVATFGREVLDEAGRLDRAALRARVFAVPADRARIERILHPRIRREMWRRSDVAVGPYCVLAIPLLLETNQKAPATETRNGAGNLHGREEANLLPKDAWRVDRVLVVDTTVERQIARARRRDGSSMETIKAIIATQATRAARLAVADDVIRNDGDLGHLRRQTLDLHHRYPRMARYHRDQ</sequence>
<dbReference type="HAMAP" id="MF_00376">
    <property type="entry name" value="Dephospho_CoA_kinase"/>
    <property type="match status" value="1"/>
</dbReference>
<dbReference type="UniPathway" id="UPA00241">
    <property type="reaction ID" value="UER00356"/>
</dbReference>
<keyword evidence="3 5" id="KW-0067">ATP-binding</keyword>
<dbReference type="PANTHER" id="PTHR10695">
    <property type="entry name" value="DEPHOSPHO-COA KINASE-RELATED"/>
    <property type="match status" value="1"/>
</dbReference>
<dbReference type="Gene3D" id="3.40.50.300">
    <property type="entry name" value="P-loop containing nucleotide triphosphate hydrolases"/>
    <property type="match status" value="1"/>
</dbReference>
<comment type="function">
    <text evidence="5">Catalyzes the phosphorylation of the 3'-hydroxyl group of dephosphocoenzyme A to form coenzyme A.</text>
</comment>
<evidence type="ECO:0000256" key="4">
    <source>
        <dbReference type="ARBA" id="ARBA00022993"/>
    </source>
</evidence>
<dbReference type="PANTHER" id="PTHR10695:SF46">
    <property type="entry name" value="BIFUNCTIONAL COENZYME A SYNTHASE-RELATED"/>
    <property type="match status" value="1"/>
</dbReference>
<comment type="catalytic activity">
    <reaction evidence="5">
        <text>3'-dephospho-CoA + ATP = ADP + CoA + H(+)</text>
        <dbReference type="Rhea" id="RHEA:18245"/>
        <dbReference type="ChEBI" id="CHEBI:15378"/>
        <dbReference type="ChEBI" id="CHEBI:30616"/>
        <dbReference type="ChEBI" id="CHEBI:57287"/>
        <dbReference type="ChEBI" id="CHEBI:57328"/>
        <dbReference type="ChEBI" id="CHEBI:456216"/>
        <dbReference type="EC" id="2.7.1.24"/>
    </reaction>
</comment>
<evidence type="ECO:0000313" key="7">
    <source>
        <dbReference type="EMBL" id="VFK39536.1"/>
    </source>
</evidence>
<dbReference type="InterPro" id="IPR027417">
    <property type="entry name" value="P-loop_NTPase"/>
</dbReference>
<proteinExistence type="inferred from homology"/>
<organism evidence="8">
    <name type="scientific">Candidatus Kentrum sp. SD</name>
    <dbReference type="NCBI Taxonomy" id="2126332"/>
    <lineage>
        <taxon>Bacteria</taxon>
        <taxon>Pseudomonadati</taxon>
        <taxon>Pseudomonadota</taxon>
        <taxon>Gammaproteobacteria</taxon>
        <taxon>Candidatus Kentrum</taxon>
    </lineage>
</organism>
<evidence type="ECO:0000256" key="5">
    <source>
        <dbReference type="HAMAP-Rule" id="MF_00376"/>
    </source>
</evidence>
<name>A0A450YT91_9GAMM</name>
<dbReference type="EMBL" id="CAADFU010000043">
    <property type="protein sequence ID" value="VFK44770.1"/>
    <property type="molecule type" value="Genomic_DNA"/>
</dbReference>
<dbReference type="EMBL" id="CAADFR010000043">
    <property type="protein sequence ID" value="VFK39536.1"/>
    <property type="molecule type" value="Genomic_DNA"/>
</dbReference>
<evidence type="ECO:0000313" key="8">
    <source>
        <dbReference type="EMBL" id="VFK44770.1"/>
    </source>
</evidence>
<keyword evidence="5" id="KW-0963">Cytoplasm</keyword>
<evidence type="ECO:0000256" key="3">
    <source>
        <dbReference type="ARBA" id="ARBA00022840"/>
    </source>
</evidence>
<reference evidence="8" key="1">
    <citation type="submission" date="2019-02" db="EMBL/GenBank/DDBJ databases">
        <authorList>
            <person name="Gruber-Vodicka R. H."/>
            <person name="Seah K. B. B."/>
        </authorList>
    </citation>
    <scope>NUCLEOTIDE SEQUENCE</scope>
    <source>
        <strain evidence="8">BECK_S1320</strain>
        <strain evidence="7">BECK_S1321</strain>
    </source>
</reference>
<dbReference type="EC" id="2.7.1.24" evidence="5 6"/>
<dbReference type="SUPFAM" id="SSF52540">
    <property type="entry name" value="P-loop containing nucleoside triphosphate hydrolases"/>
    <property type="match status" value="1"/>
</dbReference>
<keyword evidence="5 8" id="KW-0418">Kinase</keyword>
<keyword evidence="2 5" id="KW-0547">Nucleotide-binding</keyword>
<dbReference type="GO" id="GO:0005524">
    <property type="term" value="F:ATP binding"/>
    <property type="evidence" value="ECO:0007669"/>
    <property type="project" value="UniProtKB-UniRule"/>
</dbReference>
<dbReference type="GO" id="GO:0015937">
    <property type="term" value="P:coenzyme A biosynthetic process"/>
    <property type="evidence" value="ECO:0007669"/>
    <property type="project" value="UniProtKB-UniRule"/>
</dbReference>
<protein>
    <recommendedName>
        <fullName evidence="5 6">Dephospho-CoA kinase</fullName>
        <ecNumber evidence="5 6">2.7.1.24</ecNumber>
    </recommendedName>
    <alternativeName>
        <fullName evidence="5">Dephosphocoenzyme A kinase</fullName>
    </alternativeName>
</protein>
<dbReference type="InterPro" id="IPR001977">
    <property type="entry name" value="Depp_CoAkinase"/>
</dbReference>
<dbReference type="GO" id="GO:0005737">
    <property type="term" value="C:cytoplasm"/>
    <property type="evidence" value="ECO:0007669"/>
    <property type="project" value="UniProtKB-SubCell"/>
</dbReference>
<comment type="similarity">
    <text evidence="1 5">Belongs to the CoaE family.</text>
</comment>
<dbReference type="AlphaFoldDB" id="A0A450YT91"/>
<dbReference type="GO" id="GO:0004140">
    <property type="term" value="F:dephospho-CoA kinase activity"/>
    <property type="evidence" value="ECO:0007669"/>
    <property type="project" value="UniProtKB-UniRule"/>
</dbReference>
<dbReference type="CDD" id="cd02022">
    <property type="entry name" value="DPCK"/>
    <property type="match status" value="1"/>
</dbReference>
<accession>A0A450YT91</accession>
<evidence type="ECO:0000256" key="2">
    <source>
        <dbReference type="ARBA" id="ARBA00022741"/>
    </source>
</evidence>
<keyword evidence="4 5" id="KW-0173">Coenzyme A biosynthesis</keyword>
<evidence type="ECO:0000256" key="1">
    <source>
        <dbReference type="ARBA" id="ARBA00009018"/>
    </source>
</evidence>
<feature type="binding site" evidence="5">
    <location>
        <begin position="15"/>
        <end position="20"/>
    </location>
    <ligand>
        <name>ATP</name>
        <dbReference type="ChEBI" id="CHEBI:30616"/>
    </ligand>
</feature>
<dbReference type="Pfam" id="PF01121">
    <property type="entry name" value="CoaE"/>
    <property type="match status" value="2"/>
</dbReference>
<keyword evidence="5" id="KW-0808">Transferase</keyword>
<evidence type="ECO:0000256" key="6">
    <source>
        <dbReference type="NCBIfam" id="TIGR00152"/>
    </source>
</evidence>
<dbReference type="PROSITE" id="PS51219">
    <property type="entry name" value="DPCK"/>
    <property type="match status" value="1"/>
</dbReference>